<dbReference type="InterPro" id="IPR000192">
    <property type="entry name" value="Aminotrans_V_dom"/>
</dbReference>
<evidence type="ECO:0000256" key="5">
    <source>
        <dbReference type="ARBA" id="ARBA00022670"/>
    </source>
</evidence>
<keyword evidence="5" id="KW-0645">Protease</keyword>
<feature type="domain" description="Peptidase M1 leukotriene A4 hydrolase/aminopeptidase C-terminal" evidence="10">
    <location>
        <begin position="708"/>
        <end position="853"/>
    </location>
</feature>
<dbReference type="InterPro" id="IPR042097">
    <property type="entry name" value="Aminopeptidase_N-like_N_sf"/>
</dbReference>
<dbReference type="GeneID" id="100372225"/>
<comment type="cofactor">
    <cofactor evidence="1">
        <name>Zn(2+)</name>
        <dbReference type="ChEBI" id="CHEBI:29105"/>
    </cofactor>
</comment>
<dbReference type="PRINTS" id="PR00756">
    <property type="entry name" value="ALADIPTASE"/>
</dbReference>
<evidence type="ECO:0000256" key="2">
    <source>
        <dbReference type="ARBA" id="ARBA00004496"/>
    </source>
</evidence>
<dbReference type="InterPro" id="IPR038502">
    <property type="entry name" value="M1_LTA-4_hydro/amino_C_sf"/>
</dbReference>
<keyword evidence="7" id="KW-0378">Hydrolase</keyword>
<proteinExistence type="inferred from homology"/>
<dbReference type="InterPro" id="IPR049980">
    <property type="entry name" value="LTA4H_cat"/>
</dbReference>
<dbReference type="Pfam" id="PF01433">
    <property type="entry name" value="Peptidase_M1"/>
    <property type="match status" value="1"/>
</dbReference>
<dbReference type="Proteomes" id="UP000694865">
    <property type="component" value="Unplaced"/>
</dbReference>
<dbReference type="Gene3D" id="3.30.2010.30">
    <property type="match status" value="1"/>
</dbReference>
<dbReference type="InterPro" id="IPR015424">
    <property type="entry name" value="PyrdxlP-dep_Trfase"/>
</dbReference>
<evidence type="ECO:0000256" key="3">
    <source>
        <dbReference type="ARBA" id="ARBA00010136"/>
    </source>
</evidence>
<keyword evidence="11" id="KW-1185">Reference proteome</keyword>
<dbReference type="InterPro" id="IPR014782">
    <property type="entry name" value="Peptidase_M1_dom"/>
</dbReference>
<dbReference type="Gene3D" id="1.25.40.320">
    <property type="entry name" value="Peptidase M1, leukotriene A4 hydrolase/aminopeptidase C-terminal domain"/>
    <property type="match status" value="1"/>
</dbReference>
<dbReference type="InterPro" id="IPR015421">
    <property type="entry name" value="PyrdxlP-dep_Trfase_major"/>
</dbReference>
<dbReference type="Gene3D" id="2.60.40.1730">
    <property type="entry name" value="tricorn interacting facor f3 domain"/>
    <property type="match status" value="1"/>
</dbReference>
<dbReference type="Gene3D" id="3.40.640.10">
    <property type="entry name" value="Type I PLP-dependent aspartate aminotransferase-like (Major domain)"/>
    <property type="match status" value="1"/>
</dbReference>
<dbReference type="Pfam" id="PF09127">
    <property type="entry name" value="Leuk-A4-hydro_C"/>
    <property type="match status" value="1"/>
</dbReference>
<evidence type="ECO:0000256" key="8">
    <source>
        <dbReference type="ARBA" id="ARBA00022833"/>
    </source>
</evidence>
<reference evidence="12" key="1">
    <citation type="submission" date="2025-08" db="UniProtKB">
        <authorList>
            <consortium name="RefSeq"/>
        </authorList>
    </citation>
    <scope>IDENTIFICATION</scope>
    <source>
        <tissue evidence="12">Testes</tissue>
    </source>
</reference>
<dbReference type="SUPFAM" id="SSF48371">
    <property type="entry name" value="ARM repeat"/>
    <property type="match status" value="1"/>
</dbReference>
<keyword evidence="8" id="KW-0862">Zinc</keyword>
<gene>
    <name evidence="12" type="primary">LOC100372225</name>
</gene>
<dbReference type="CDD" id="cd09599">
    <property type="entry name" value="M1_LTA4H"/>
    <property type="match status" value="1"/>
</dbReference>
<dbReference type="InterPro" id="IPR001930">
    <property type="entry name" value="Peptidase_M1"/>
</dbReference>
<comment type="similarity">
    <text evidence="3">Belongs to the peptidase M1 family.</text>
</comment>
<keyword evidence="6" id="KW-0479">Metal-binding</keyword>
<dbReference type="InterPro" id="IPR016024">
    <property type="entry name" value="ARM-type_fold"/>
</dbReference>
<dbReference type="SMART" id="SM01263">
    <property type="entry name" value="Leuk-A4-hydro_C"/>
    <property type="match status" value="1"/>
</dbReference>
<sequence length="856" mass="97843">MTSPIRQQPMRRAIKPDYHDNYSGRAAFPNQMFVIRLVLKLPINNKEEIIQQYIDVLENNPSVKVAVIDHITSSSAMVMPIKELIVVCQSRGVQVVIDGAHAPGQLQLNLEKLGADYYIGNLHKWVFAVRGSALLWIHPKHCESIKPLITSLCYRQSLFDQFSSQGTRDSTPYFCAPAAIQFYEDIGGFEEIAKYNTELLLWAMELLKESWKTESLPIPDSMRAPFMGIVALPDTSDKEKPLVPTMDPSTASNYDDIQISHVDLSLDVRFDTKRILSSERLDIKLLKSCKEIILDTHNTLTIHSVIATKPIHCELKFKIKPFTSYGEMVQIELPSTFEPGDEFQLSIDFTSSDGTGVTWLDPVQTAGKELPYMFTSGWPVRNRAFFPIQDTPSAKMTYSARVKVPPGFTALMGANEWIENHTPNVFEFKMAFPIAPYLINLVVGDIVSAEIGPRSKVWTEPNMLSKAKAEYDGEIETILCTAEHLFGPYIWGKYDLLVLPPSYPFGGMEIPCLTFLTPCLLSGDKSLMSTVYHEITHSWFGNMVTPATWKECWISEGFARYGERRIMMVLNGEAESCLESVSGLSNLQRHYNANGEDLNINCLKINSTKDFDPNDVYCPIPYEKGYCLVRYLEHLAGGYEHFEKFLRAYIDKFKFKSVNGQDILDYFLDYFPHYRRQEIENRKDYEFDKWLNNPGWPPYVPDLSAGNDLTKPAEILAAMWAGEETQGSTKFSNDITNWPIYQVIFFLDKLLAKLKLPDGTIQQINEKYPTISQSQNAEVRFRWSLLTLKYSFTEDYPNVRNFLECQGKQLYTTPLYQAMIDGSDVTRKMAHDVFESSKEKMHFTVRRYVEDLLSKS</sequence>
<protein>
    <submittedName>
        <fullName evidence="12">Aminopeptidase B-like</fullName>
    </submittedName>
</protein>
<evidence type="ECO:0000256" key="4">
    <source>
        <dbReference type="ARBA" id="ARBA00022490"/>
    </source>
</evidence>
<evidence type="ECO:0000256" key="1">
    <source>
        <dbReference type="ARBA" id="ARBA00001947"/>
    </source>
</evidence>
<dbReference type="SUPFAM" id="SSF55486">
    <property type="entry name" value="Metalloproteases ('zincins'), catalytic domain"/>
    <property type="match status" value="1"/>
</dbReference>
<evidence type="ECO:0000256" key="6">
    <source>
        <dbReference type="ARBA" id="ARBA00022723"/>
    </source>
</evidence>
<name>A0ABM0MFI9_SACKO</name>
<dbReference type="InterPro" id="IPR034015">
    <property type="entry name" value="M1_LTA4H"/>
</dbReference>
<dbReference type="SUPFAM" id="SSF53383">
    <property type="entry name" value="PLP-dependent transferases"/>
    <property type="match status" value="1"/>
</dbReference>
<dbReference type="SUPFAM" id="SSF63737">
    <property type="entry name" value="Leukotriene A4 hydrolase N-terminal domain"/>
    <property type="match status" value="1"/>
</dbReference>
<dbReference type="PANTHER" id="PTHR45726:SF3">
    <property type="entry name" value="LEUKOTRIENE A-4 HYDROLASE"/>
    <property type="match status" value="1"/>
</dbReference>
<keyword evidence="4" id="KW-0963">Cytoplasm</keyword>
<dbReference type="InterPro" id="IPR015211">
    <property type="entry name" value="Peptidase_M1_C"/>
</dbReference>
<dbReference type="Pfam" id="PF00266">
    <property type="entry name" value="Aminotran_5"/>
    <property type="match status" value="1"/>
</dbReference>
<organism evidence="11 12">
    <name type="scientific">Saccoglossus kowalevskii</name>
    <name type="common">Acorn worm</name>
    <dbReference type="NCBI Taxonomy" id="10224"/>
    <lineage>
        <taxon>Eukaryota</taxon>
        <taxon>Metazoa</taxon>
        <taxon>Hemichordata</taxon>
        <taxon>Enteropneusta</taxon>
        <taxon>Harrimaniidae</taxon>
        <taxon>Saccoglossus</taxon>
    </lineage>
</organism>
<dbReference type="Pfam" id="PF17900">
    <property type="entry name" value="Peptidase_M1_N"/>
    <property type="match status" value="1"/>
</dbReference>
<evidence type="ECO:0000313" key="11">
    <source>
        <dbReference type="Proteomes" id="UP000694865"/>
    </source>
</evidence>
<dbReference type="RefSeq" id="XP_006818780.1">
    <property type="nucleotide sequence ID" value="XM_006818717.1"/>
</dbReference>
<evidence type="ECO:0000313" key="12">
    <source>
        <dbReference type="RefSeq" id="XP_006818780.1"/>
    </source>
</evidence>
<dbReference type="Gene3D" id="1.10.390.10">
    <property type="entry name" value="Neutral Protease Domain 2"/>
    <property type="match status" value="1"/>
</dbReference>
<comment type="subcellular location">
    <subcellularLocation>
        <location evidence="2">Cytoplasm</location>
    </subcellularLocation>
</comment>
<evidence type="ECO:0000256" key="9">
    <source>
        <dbReference type="ARBA" id="ARBA00023049"/>
    </source>
</evidence>
<evidence type="ECO:0000256" key="7">
    <source>
        <dbReference type="ARBA" id="ARBA00022801"/>
    </source>
</evidence>
<dbReference type="InterPro" id="IPR045357">
    <property type="entry name" value="Aminopeptidase_N-like_N"/>
</dbReference>
<dbReference type="InterPro" id="IPR027268">
    <property type="entry name" value="Peptidase_M4/M1_CTD_sf"/>
</dbReference>
<dbReference type="PANTHER" id="PTHR45726">
    <property type="entry name" value="LEUKOTRIENE A-4 HYDROLASE"/>
    <property type="match status" value="1"/>
</dbReference>
<accession>A0ABM0MFI9</accession>
<evidence type="ECO:0000259" key="10">
    <source>
        <dbReference type="SMART" id="SM01263"/>
    </source>
</evidence>
<keyword evidence="9" id="KW-0482">Metalloprotease</keyword>